<name>A0A0E0HWS0_ORYNI</name>
<dbReference type="EnsemblPlants" id="ONIVA07G02030.1">
    <property type="protein sequence ID" value="ONIVA07G02030.1"/>
    <property type="gene ID" value="ONIVA07G02030"/>
</dbReference>
<evidence type="ECO:0000313" key="1">
    <source>
        <dbReference type="EnsemblPlants" id="ONIVA07G02030.1"/>
    </source>
</evidence>
<reference evidence="1" key="2">
    <citation type="submission" date="2018-04" db="EMBL/GenBank/DDBJ databases">
        <title>OnivRS2 (Oryza nivara Reference Sequence Version 2).</title>
        <authorList>
            <person name="Zhang J."/>
            <person name="Kudrna D."/>
            <person name="Lee S."/>
            <person name="Talag J."/>
            <person name="Rajasekar S."/>
            <person name="Welchert J."/>
            <person name="Hsing Y.-I."/>
            <person name="Wing R.A."/>
        </authorList>
    </citation>
    <scope>NUCLEOTIDE SEQUENCE [LARGE SCALE GENOMIC DNA]</scope>
    <source>
        <strain evidence="1">SL10</strain>
    </source>
</reference>
<dbReference type="HOGENOM" id="CLU_1698338_0_0_1"/>
<dbReference type="Gramene" id="ONIVA07G02030.1">
    <property type="protein sequence ID" value="ONIVA07G02030.1"/>
    <property type="gene ID" value="ONIVA07G02030"/>
</dbReference>
<proteinExistence type="predicted"/>
<dbReference type="Proteomes" id="UP000006591">
    <property type="component" value="Chromosome 7"/>
</dbReference>
<accession>A0A0E0HWS0</accession>
<evidence type="ECO:0000313" key="2">
    <source>
        <dbReference type="Proteomes" id="UP000006591"/>
    </source>
</evidence>
<sequence length="155" mass="16862">MGILACRRLNPRAVESTVLRSVGSGLPETTWQSASTRTLRHRTSTVGCRTPTLSILRRCFRSSLRLSRWMSATSDSLATAAASVTNDGQGHRTRHLLPLWCSLSQDIRVSLHLVPPLASSYAELHTNNNVAMGPSVPIADGIFLQLLRQCGSSLP</sequence>
<organism evidence="1">
    <name type="scientific">Oryza nivara</name>
    <name type="common">Indian wild rice</name>
    <name type="synonym">Oryza sativa f. spontanea</name>
    <dbReference type="NCBI Taxonomy" id="4536"/>
    <lineage>
        <taxon>Eukaryota</taxon>
        <taxon>Viridiplantae</taxon>
        <taxon>Streptophyta</taxon>
        <taxon>Embryophyta</taxon>
        <taxon>Tracheophyta</taxon>
        <taxon>Spermatophyta</taxon>
        <taxon>Magnoliopsida</taxon>
        <taxon>Liliopsida</taxon>
        <taxon>Poales</taxon>
        <taxon>Poaceae</taxon>
        <taxon>BOP clade</taxon>
        <taxon>Oryzoideae</taxon>
        <taxon>Oryzeae</taxon>
        <taxon>Oryzinae</taxon>
        <taxon>Oryza</taxon>
    </lineage>
</organism>
<keyword evidence="2" id="KW-1185">Reference proteome</keyword>
<dbReference type="AlphaFoldDB" id="A0A0E0HWS0"/>
<reference evidence="1" key="1">
    <citation type="submission" date="2015-04" db="UniProtKB">
        <authorList>
            <consortium name="EnsemblPlants"/>
        </authorList>
    </citation>
    <scope>IDENTIFICATION</scope>
    <source>
        <strain evidence="1">SL10</strain>
    </source>
</reference>
<protein>
    <submittedName>
        <fullName evidence="1">Uncharacterized protein</fullName>
    </submittedName>
</protein>